<dbReference type="Pfam" id="PF00120">
    <property type="entry name" value="Gln-synt_C"/>
    <property type="match status" value="1"/>
</dbReference>
<dbReference type="GO" id="GO:0006598">
    <property type="term" value="P:polyamine catabolic process"/>
    <property type="evidence" value="ECO:0007669"/>
    <property type="project" value="TreeGrafter"/>
</dbReference>
<evidence type="ECO:0000313" key="5">
    <source>
        <dbReference type="EMBL" id="QPH55836.1"/>
    </source>
</evidence>
<dbReference type="PANTHER" id="PTHR43785">
    <property type="entry name" value="GAMMA-GLUTAMYLPUTRESCINE SYNTHETASE"/>
    <property type="match status" value="1"/>
</dbReference>
<dbReference type="KEGG" id="poz:I0K15_08985"/>
<gene>
    <name evidence="5" type="ORF">I0K15_08985</name>
</gene>
<dbReference type="GO" id="GO:0004356">
    <property type="term" value="F:glutamine synthetase activity"/>
    <property type="evidence" value="ECO:0007669"/>
    <property type="project" value="InterPro"/>
</dbReference>
<evidence type="ECO:0000259" key="4">
    <source>
        <dbReference type="PROSITE" id="PS51987"/>
    </source>
</evidence>
<dbReference type="SMART" id="SM01230">
    <property type="entry name" value="Gln-synt_C"/>
    <property type="match status" value="1"/>
</dbReference>
<reference evidence="5 6" key="1">
    <citation type="submission" date="2020-11" db="EMBL/GenBank/DDBJ databases">
        <title>Description of Pontivivens ytuae sp. nov. isolated from deep sea sediment of Mariana Trench.</title>
        <authorList>
            <person name="Wang Z."/>
            <person name="Sun Q.-L."/>
            <person name="Xu X.-D."/>
            <person name="Tang Y.-Z."/>
            <person name="Zhang J."/>
        </authorList>
    </citation>
    <scope>NUCLEOTIDE SEQUENCE [LARGE SCALE GENOMIC DNA]</scope>
    <source>
        <strain evidence="5 6">MT2928</strain>
    </source>
</reference>
<comment type="similarity">
    <text evidence="2 3">Belongs to the glutamine synthetase family.</text>
</comment>
<name>A0A7S9QF34_9RHOB</name>
<dbReference type="Gene3D" id="3.30.590.10">
    <property type="entry name" value="Glutamine synthetase/guanido kinase, catalytic domain"/>
    <property type="match status" value="1"/>
</dbReference>
<proteinExistence type="inferred from homology"/>
<keyword evidence="6" id="KW-1185">Reference proteome</keyword>
<dbReference type="AlphaFoldDB" id="A0A7S9QF34"/>
<evidence type="ECO:0000256" key="2">
    <source>
        <dbReference type="PROSITE-ProRule" id="PRU01331"/>
    </source>
</evidence>
<dbReference type="InterPro" id="IPR014746">
    <property type="entry name" value="Gln_synth/guanido_kin_cat_dom"/>
</dbReference>
<protein>
    <submittedName>
        <fullName evidence="5">Glutamine synthetase</fullName>
    </submittedName>
</protein>
<accession>A0A7S9QF34</accession>
<evidence type="ECO:0000256" key="3">
    <source>
        <dbReference type="RuleBase" id="RU000384"/>
    </source>
</evidence>
<dbReference type="GO" id="GO:0006542">
    <property type="term" value="P:glutamine biosynthetic process"/>
    <property type="evidence" value="ECO:0007669"/>
    <property type="project" value="TreeGrafter"/>
</dbReference>
<dbReference type="PROSITE" id="PS51987">
    <property type="entry name" value="GS_CATALYTIC"/>
    <property type="match status" value="1"/>
</dbReference>
<evidence type="ECO:0000313" key="6">
    <source>
        <dbReference type="Proteomes" id="UP000594800"/>
    </source>
</evidence>
<dbReference type="PANTHER" id="PTHR43785:SF12">
    <property type="entry name" value="TYPE-1 GLUTAMINE SYNTHETASE 2"/>
    <property type="match status" value="1"/>
</dbReference>
<dbReference type="RefSeq" id="WP_196105098.1">
    <property type="nucleotide sequence ID" value="NZ_CP064942.1"/>
</dbReference>
<dbReference type="InterPro" id="IPR008146">
    <property type="entry name" value="Gln_synth_cat_dom"/>
</dbReference>
<feature type="domain" description="GS catalytic" evidence="4">
    <location>
        <begin position="112"/>
        <end position="448"/>
    </location>
</feature>
<dbReference type="Proteomes" id="UP000594800">
    <property type="component" value="Chromosome"/>
</dbReference>
<sequence length="448" mass="47997">MSDMRPAIRQAVETGDLRSIELVFPDMNGVFRGKHLPPDQVDKLFGAVKLPLSTYNLDILSADVEAAGIAIDRGDPDGCGHCVAFGPALWSDHGVALMTMTHADGRPNVYDPRQALAAVVRRFTEKGLTPVVAPELEFYLMDAARDPGGRGQPPVSPLTGDRLEDPQIYRLSVQEPFLPILNEIREAALALGAQADVALAEFGPGQFEINLAHTADALSAADQAMMLKLAIRGVARKHGLEACFMAKPYGEHSGSGLHFHISMLDEAGRNIFAGDCEMPNAALGGAVAKLVDEMPASTLVFAPHLNSYRRLAPGSYAPIIAAWGLDNRGVAVRVPATTGKAARLEHRVAGADANPYISLAIVLQAVLEGMEHPADPGTPVVGEATAEHGPELPLGWGRALAAFQESEFVARALGPEFARVYGLMKAQEMDSLRTRVTDVEFDIYMRSL</sequence>
<dbReference type="SUPFAM" id="SSF55931">
    <property type="entry name" value="Glutamine synthetase/guanido kinase"/>
    <property type="match status" value="1"/>
</dbReference>
<keyword evidence="1" id="KW-0436">Ligase</keyword>
<dbReference type="EMBL" id="CP064942">
    <property type="protein sequence ID" value="QPH55836.1"/>
    <property type="molecule type" value="Genomic_DNA"/>
</dbReference>
<evidence type="ECO:0000256" key="1">
    <source>
        <dbReference type="ARBA" id="ARBA00022598"/>
    </source>
</evidence>
<organism evidence="5 6">
    <name type="scientific">Pontivivens ytuae</name>
    <dbReference type="NCBI Taxonomy" id="2789856"/>
    <lineage>
        <taxon>Bacteria</taxon>
        <taxon>Pseudomonadati</taxon>
        <taxon>Pseudomonadota</taxon>
        <taxon>Alphaproteobacteria</taxon>
        <taxon>Rhodobacterales</taxon>
        <taxon>Paracoccaceae</taxon>
        <taxon>Pontivivens</taxon>
    </lineage>
</organism>